<dbReference type="Proteomes" id="UP001479436">
    <property type="component" value="Unassembled WGS sequence"/>
</dbReference>
<evidence type="ECO:0000313" key="3">
    <source>
        <dbReference type="Proteomes" id="UP001479436"/>
    </source>
</evidence>
<sequence length="84" mass="9671">STVPSSPISFKRRRVKDETINSSKQMKRSSKNFGLILELASATPWDKCDITIDYQDCHFSTSHRFKLKRFHRATVNIQDNQGLG</sequence>
<organism evidence="2 3">
    <name type="scientific">Basidiobolus ranarum</name>
    <dbReference type="NCBI Taxonomy" id="34480"/>
    <lineage>
        <taxon>Eukaryota</taxon>
        <taxon>Fungi</taxon>
        <taxon>Fungi incertae sedis</taxon>
        <taxon>Zoopagomycota</taxon>
        <taxon>Entomophthoromycotina</taxon>
        <taxon>Basidiobolomycetes</taxon>
        <taxon>Basidiobolales</taxon>
        <taxon>Basidiobolaceae</taxon>
        <taxon>Basidiobolus</taxon>
    </lineage>
</organism>
<keyword evidence="3" id="KW-1185">Reference proteome</keyword>
<feature type="non-terminal residue" evidence="2">
    <location>
        <position position="1"/>
    </location>
</feature>
<gene>
    <name evidence="2" type="ORF">K7432_016005</name>
</gene>
<protein>
    <submittedName>
        <fullName evidence="2">Uncharacterized protein</fullName>
    </submittedName>
</protein>
<proteinExistence type="predicted"/>
<accession>A0ABR2WFD8</accession>
<name>A0ABR2WFD8_9FUNG</name>
<evidence type="ECO:0000313" key="2">
    <source>
        <dbReference type="EMBL" id="KAK9760221.1"/>
    </source>
</evidence>
<comment type="caution">
    <text evidence="2">The sequence shown here is derived from an EMBL/GenBank/DDBJ whole genome shotgun (WGS) entry which is preliminary data.</text>
</comment>
<reference evidence="2 3" key="1">
    <citation type="submission" date="2023-04" db="EMBL/GenBank/DDBJ databases">
        <title>Genome of Basidiobolus ranarum AG-B5.</title>
        <authorList>
            <person name="Stajich J.E."/>
            <person name="Carter-House D."/>
            <person name="Gryganskyi A."/>
        </authorList>
    </citation>
    <scope>NUCLEOTIDE SEQUENCE [LARGE SCALE GENOMIC DNA]</scope>
    <source>
        <strain evidence="2 3">AG-B5</strain>
    </source>
</reference>
<dbReference type="EMBL" id="JASJQH010002404">
    <property type="protein sequence ID" value="KAK9760221.1"/>
    <property type="molecule type" value="Genomic_DNA"/>
</dbReference>
<feature type="region of interest" description="Disordered" evidence="1">
    <location>
        <begin position="1"/>
        <end position="28"/>
    </location>
</feature>
<evidence type="ECO:0000256" key="1">
    <source>
        <dbReference type="SAM" id="MobiDB-lite"/>
    </source>
</evidence>